<feature type="domain" description="N-acetyltransferase" evidence="1">
    <location>
        <begin position="7"/>
        <end position="164"/>
    </location>
</feature>
<dbReference type="EMBL" id="JAEVFJ010000005">
    <property type="protein sequence ID" value="KAH8104693.1"/>
    <property type="molecule type" value="Genomic_DNA"/>
</dbReference>
<dbReference type="OrthoDB" id="630895at2759"/>
<dbReference type="PANTHER" id="PTHR43415">
    <property type="entry name" value="SPERMIDINE N(1)-ACETYLTRANSFERASE"/>
    <property type="match status" value="1"/>
</dbReference>
<dbReference type="AlphaFoldDB" id="A0A8K0UU70"/>
<sequence>MFTTERLRLRPYVEADLDRIHALWNEPDVQTGAGGNFVAPRGPKWKETYRGWLDNNRLHWIIETLQGEWVGYLCLVDQNPKNRDGEISILLTKSQWGKGYATEVLQFTVDYAFRVFNLHRVSLGVFGSNDRALEVYKKVGFVEEGRVRKAHWVDGAWRDLILLGILDEEWWSRQKQSEA</sequence>
<dbReference type="PANTHER" id="PTHR43415:SF3">
    <property type="entry name" value="GNAT-FAMILY ACETYLTRANSFERASE"/>
    <property type="match status" value="1"/>
</dbReference>
<dbReference type="InterPro" id="IPR000182">
    <property type="entry name" value="GNAT_dom"/>
</dbReference>
<gene>
    <name evidence="2" type="ORF">BXZ70DRAFT_609472</name>
</gene>
<dbReference type="Pfam" id="PF13302">
    <property type="entry name" value="Acetyltransf_3"/>
    <property type="match status" value="1"/>
</dbReference>
<accession>A0A8K0UU70</accession>
<dbReference type="GO" id="GO:0016747">
    <property type="term" value="F:acyltransferase activity, transferring groups other than amino-acyl groups"/>
    <property type="evidence" value="ECO:0007669"/>
    <property type="project" value="InterPro"/>
</dbReference>
<dbReference type="SUPFAM" id="SSF55729">
    <property type="entry name" value="Acyl-CoA N-acyltransferases (Nat)"/>
    <property type="match status" value="1"/>
</dbReference>
<dbReference type="InterPro" id="IPR016181">
    <property type="entry name" value="Acyl_CoA_acyltransferase"/>
</dbReference>
<dbReference type="Gene3D" id="3.40.630.30">
    <property type="match status" value="1"/>
</dbReference>
<evidence type="ECO:0000313" key="2">
    <source>
        <dbReference type="EMBL" id="KAH8104693.1"/>
    </source>
</evidence>
<comment type="caution">
    <text evidence="2">The sequence shown here is derived from an EMBL/GenBank/DDBJ whole genome shotgun (WGS) entry which is preliminary data.</text>
</comment>
<proteinExistence type="predicted"/>
<evidence type="ECO:0000313" key="3">
    <source>
        <dbReference type="Proteomes" id="UP000813824"/>
    </source>
</evidence>
<dbReference type="Proteomes" id="UP000813824">
    <property type="component" value="Unassembled WGS sequence"/>
</dbReference>
<reference evidence="2" key="1">
    <citation type="journal article" date="2021" name="New Phytol.">
        <title>Evolutionary innovations through gain and loss of genes in the ectomycorrhizal Boletales.</title>
        <authorList>
            <person name="Wu G."/>
            <person name="Miyauchi S."/>
            <person name="Morin E."/>
            <person name="Kuo A."/>
            <person name="Drula E."/>
            <person name="Varga T."/>
            <person name="Kohler A."/>
            <person name="Feng B."/>
            <person name="Cao Y."/>
            <person name="Lipzen A."/>
            <person name="Daum C."/>
            <person name="Hundley H."/>
            <person name="Pangilinan J."/>
            <person name="Johnson J."/>
            <person name="Barry K."/>
            <person name="LaButti K."/>
            <person name="Ng V."/>
            <person name="Ahrendt S."/>
            <person name="Min B."/>
            <person name="Choi I.G."/>
            <person name="Park H."/>
            <person name="Plett J.M."/>
            <person name="Magnuson J."/>
            <person name="Spatafora J.W."/>
            <person name="Nagy L.G."/>
            <person name="Henrissat B."/>
            <person name="Grigoriev I.V."/>
            <person name="Yang Z.L."/>
            <person name="Xu J."/>
            <person name="Martin F.M."/>
        </authorList>
    </citation>
    <scope>NUCLEOTIDE SEQUENCE</scope>
    <source>
        <strain evidence="2">KKN 215</strain>
    </source>
</reference>
<evidence type="ECO:0000259" key="1">
    <source>
        <dbReference type="PROSITE" id="PS51186"/>
    </source>
</evidence>
<dbReference type="PROSITE" id="PS51186">
    <property type="entry name" value="GNAT"/>
    <property type="match status" value="1"/>
</dbReference>
<keyword evidence="3" id="KW-1185">Reference proteome</keyword>
<protein>
    <submittedName>
        <fullName evidence="2">Acyl-CoA N-acyltransferase</fullName>
    </submittedName>
</protein>
<name>A0A8K0UU70_9AGAR</name>
<organism evidence="2 3">
    <name type="scientific">Cristinia sonorae</name>
    <dbReference type="NCBI Taxonomy" id="1940300"/>
    <lineage>
        <taxon>Eukaryota</taxon>
        <taxon>Fungi</taxon>
        <taxon>Dikarya</taxon>
        <taxon>Basidiomycota</taxon>
        <taxon>Agaricomycotina</taxon>
        <taxon>Agaricomycetes</taxon>
        <taxon>Agaricomycetidae</taxon>
        <taxon>Agaricales</taxon>
        <taxon>Pleurotineae</taxon>
        <taxon>Stephanosporaceae</taxon>
        <taxon>Cristinia</taxon>
    </lineage>
</organism>